<comment type="caution">
    <text evidence="2">The sequence shown here is derived from an EMBL/GenBank/DDBJ whole genome shotgun (WGS) entry which is preliminary data.</text>
</comment>
<reference evidence="2 3" key="1">
    <citation type="journal article" date="2008" name="FEMS Yeast Res.">
        <title>Comparative genome analysis of a Saccharomyces cerevisiae wine strain.</title>
        <authorList>
            <person name="Borneman A.R."/>
            <person name="Forgan A.H."/>
            <person name="Pretorius I.S."/>
            <person name="Chambers P.J."/>
        </authorList>
    </citation>
    <scope>NUCLEOTIDE SEQUENCE [LARGE SCALE GENOMIC DNA]</scope>
    <source>
        <strain evidence="2 3">AWRI1631</strain>
    </source>
</reference>
<evidence type="ECO:0000313" key="2">
    <source>
        <dbReference type="EMBL" id="EDZ69719.1"/>
    </source>
</evidence>
<evidence type="ECO:0000256" key="1">
    <source>
        <dbReference type="SAM" id="Phobius"/>
    </source>
</evidence>
<proteinExistence type="predicted"/>
<dbReference type="EMBL" id="ABSV01001998">
    <property type="protein sequence ID" value="EDZ69719.1"/>
    <property type="molecule type" value="Genomic_DNA"/>
</dbReference>
<protein>
    <submittedName>
        <fullName evidence="2">Uncharacterized protein</fullName>
    </submittedName>
</protein>
<accession>B5VQS6</accession>
<keyword evidence="1" id="KW-1133">Transmembrane helix</keyword>
<feature type="transmembrane region" description="Helical" evidence="1">
    <location>
        <begin position="113"/>
        <end position="132"/>
    </location>
</feature>
<dbReference type="Proteomes" id="UP000008988">
    <property type="component" value="Unassembled WGS sequence"/>
</dbReference>
<keyword evidence="1" id="KW-0472">Membrane</keyword>
<organism evidence="2 3">
    <name type="scientific">Saccharomyces cerevisiae (strain AWRI1631)</name>
    <name type="common">Baker's yeast</name>
    <dbReference type="NCBI Taxonomy" id="545124"/>
    <lineage>
        <taxon>Eukaryota</taxon>
        <taxon>Fungi</taxon>
        <taxon>Dikarya</taxon>
        <taxon>Ascomycota</taxon>
        <taxon>Saccharomycotina</taxon>
        <taxon>Saccharomycetes</taxon>
        <taxon>Saccharomycetales</taxon>
        <taxon>Saccharomycetaceae</taxon>
        <taxon>Saccharomyces</taxon>
    </lineage>
</organism>
<sequence length="162" mass="18054">MIKVDTSDALLKNSLTSIKWTLNMLDILFSCDIFSLIKDSIRSLITETFSSVNTVSTSTVKPVRLLCCLVCSNSKSCTISNITRDPESESDKGSRILETDPSFSNGYITLNRFLKYSSFIICFLCLVLTNLMKHSSQNFSFLDSTVAGFLADAGHLWHSITR</sequence>
<name>B5VQS6_YEAS6</name>
<dbReference type="AlphaFoldDB" id="B5VQS6"/>
<gene>
    <name evidence="2" type="ORF">AWRI1631_142020</name>
</gene>
<evidence type="ECO:0000313" key="3">
    <source>
        <dbReference type="Proteomes" id="UP000008988"/>
    </source>
</evidence>
<keyword evidence="1" id="KW-0812">Transmembrane</keyword>